<dbReference type="SUPFAM" id="SSF103473">
    <property type="entry name" value="MFS general substrate transporter"/>
    <property type="match status" value="1"/>
</dbReference>
<dbReference type="InterPro" id="IPR020846">
    <property type="entry name" value="MFS_dom"/>
</dbReference>
<feature type="transmembrane region" description="Helical" evidence="5">
    <location>
        <begin position="370"/>
        <end position="388"/>
    </location>
</feature>
<sequence length="569" mass="62666">MKLDDLLRQIGEFGPYQLRLYLLSAVPTALVAAEALSVIFIFFIPDHRCAIPWIRNDAYSVNSGDQNSLVNLSIPYTEGTWDSCHEYNDVIHIDDVSGITDVMPRTNRSQSNCNRWVFDRSIFRSTVATDFNVVCDRSILRAESNVVSELGTVFGMLVCGILADRFGRKLTFVLSSLVLFAGGIGIAFVKSLGTLNICRFILGFARQSTYINGMVLGMEVLGPSKRAFAGMVICLLWCLGEFYLTFVAYFIRNWRYLEIAVSVPGIFLLSYWWLLPESPRWLISRGRDKEAMAVLQKIADSNKTPMPPIGDTKQLLEKDPQISLRHVFRSRELMKRLLIVALNIFVNVLVYYGVALNITNLSGDIFVNSAITYALEGLACGIALIVLGRVGRKPVYIATLLAGGVCCVLSVVPIMLGASAWVVTGLSMVGRFFIAISFAVIVIYGAELFSTFVRASAIGTCISFARLANLLSPYLADLALLVDSELKDALPLMVMGAPAILAALLALLLPETRGVNLPETVQDLETGIRSCCCREQEETSCPETTEREVEDPLTKAGRCDDIHVSTSVL</sequence>
<evidence type="ECO:0000256" key="1">
    <source>
        <dbReference type="ARBA" id="ARBA00004141"/>
    </source>
</evidence>
<gene>
    <name evidence="7" type="ORF">V1264_016191</name>
</gene>
<keyword evidence="4 5" id="KW-0472">Membrane</keyword>
<evidence type="ECO:0000259" key="6">
    <source>
        <dbReference type="PROSITE" id="PS50850"/>
    </source>
</evidence>
<comment type="subcellular location">
    <subcellularLocation>
        <location evidence="1">Membrane</location>
        <topology evidence="1">Multi-pass membrane protein</topology>
    </subcellularLocation>
</comment>
<dbReference type="GO" id="GO:0016020">
    <property type="term" value="C:membrane"/>
    <property type="evidence" value="ECO:0007669"/>
    <property type="project" value="UniProtKB-SubCell"/>
</dbReference>
<feature type="transmembrane region" description="Helical" evidence="5">
    <location>
        <begin position="20"/>
        <end position="44"/>
    </location>
</feature>
<evidence type="ECO:0000256" key="3">
    <source>
        <dbReference type="ARBA" id="ARBA00022989"/>
    </source>
</evidence>
<dbReference type="CDD" id="cd17317">
    <property type="entry name" value="MFS_SLC22"/>
    <property type="match status" value="1"/>
</dbReference>
<dbReference type="AlphaFoldDB" id="A0AAN9GGV8"/>
<dbReference type="InterPro" id="IPR036259">
    <property type="entry name" value="MFS_trans_sf"/>
</dbReference>
<keyword evidence="3 5" id="KW-1133">Transmembrane helix</keyword>
<dbReference type="EMBL" id="JBAMIC010000004">
    <property type="protein sequence ID" value="KAK7108453.1"/>
    <property type="molecule type" value="Genomic_DNA"/>
</dbReference>
<feature type="transmembrane region" description="Helical" evidence="5">
    <location>
        <begin position="451"/>
        <end position="469"/>
    </location>
</feature>
<feature type="transmembrane region" description="Helical" evidence="5">
    <location>
        <begin position="337"/>
        <end position="358"/>
    </location>
</feature>
<keyword evidence="2 5" id="KW-0812">Transmembrane</keyword>
<dbReference type="PANTHER" id="PTHR24064">
    <property type="entry name" value="SOLUTE CARRIER FAMILY 22 MEMBER"/>
    <property type="match status" value="1"/>
</dbReference>
<feature type="transmembrane region" description="Helical" evidence="5">
    <location>
        <begin position="489"/>
        <end position="509"/>
    </location>
</feature>
<dbReference type="GO" id="GO:0022857">
    <property type="term" value="F:transmembrane transporter activity"/>
    <property type="evidence" value="ECO:0007669"/>
    <property type="project" value="InterPro"/>
</dbReference>
<comment type="caution">
    <text evidence="7">The sequence shown here is derived from an EMBL/GenBank/DDBJ whole genome shotgun (WGS) entry which is preliminary data.</text>
</comment>
<dbReference type="Proteomes" id="UP001374579">
    <property type="component" value="Unassembled WGS sequence"/>
</dbReference>
<feature type="transmembrane region" description="Helical" evidence="5">
    <location>
        <begin position="422"/>
        <end position="444"/>
    </location>
</feature>
<dbReference type="Gene3D" id="1.20.1250.20">
    <property type="entry name" value="MFS general substrate transporter like domains"/>
    <property type="match status" value="1"/>
</dbReference>
<organism evidence="7 8">
    <name type="scientific">Littorina saxatilis</name>
    <dbReference type="NCBI Taxonomy" id="31220"/>
    <lineage>
        <taxon>Eukaryota</taxon>
        <taxon>Metazoa</taxon>
        <taxon>Spiralia</taxon>
        <taxon>Lophotrochozoa</taxon>
        <taxon>Mollusca</taxon>
        <taxon>Gastropoda</taxon>
        <taxon>Caenogastropoda</taxon>
        <taxon>Littorinimorpha</taxon>
        <taxon>Littorinoidea</taxon>
        <taxon>Littorinidae</taxon>
        <taxon>Littorina</taxon>
    </lineage>
</organism>
<evidence type="ECO:0000313" key="7">
    <source>
        <dbReference type="EMBL" id="KAK7108453.1"/>
    </source>
</evidence>
<dbReference type="Pfam" id="PF00083">
    <property type="entry name" value="Sugar_tr"/>
    <property type="match status" value="1"/>
</dbReference>
<evidence type="ECO:0000256" key="4">
    <source>
        <dbReference type="ARBA" id="ARBA00023136"/>
    </source>
</evidence>
<accession>A0AAN9GGV8</accession>
<evidence type="ECO:0000256" key="2">
    <source>
        <dbReference type="ARBA" id="ARBA00022692"/>
    </source>
</evidence>
<dbReference type="InterPro" id="IPR005828">
    <property type="entry name" value="MFS_sugar_transport-like"/>
</dbReference>
<feature type="domain" description="Major facilitator superfamily (MFS) profile" evidence="6">
    <location>
        <begin position="90"/>
        <end position="514"/>
    </location>
</feature>
<name>A0AAN9GGV8_9CAEN</name>
<protein>
    <recommendedName>
        <fullName evidence="6">Major facilitator superfamily (MFS) profile domain-containing protein</fullName>
    </recommendedName>
</protein>
<dbReference type="PROSITE" id="PS50850">
    <property type="entry name" value="MFS"/>
    <property type="match status" value="1"/>
</dbReference>
<evidence type="ECO:0000256" key="5">
    <source>
        <dbReference type="SAM" id="Phobius"/>
    </source>
</evidence>
<evidence type="ECO:0000313" key="8">
    <source>
        <dbReference type="Proteomes" id="UP001374579"/>
    </source>
</evidence>
<feature type="transmembrane region" description="Helical" evidence="5">
    <location>
        <begin position="228"/>
        <end position="251"/>
    </location>
</feature>
<feature type="transmembrane region" description="Helical" evidence="5">
    <location>
        <begin position="395"/>
        <end position="416"/>
    </location>
</feature>
<keyword evidence="8" id="KW-1185">Reference proteome</keyword>
<reference evidence="7 8" key="1">
    <citation type="submission" date="2024-02" db="EMBL/GenBank/DDBJ databases">
        <title>Chromosome-scale genome assembly of the rough periwinkle Littorina saxatilis.</title>
        <authorList>
            <person name="De Jode A."/>
            <person name="Faria R."/>
            <person name="Formenti G."/>
            <person name="Sims Y."/>
            <person name="Smith T.P."/>
            <person name="Tracey A."/>
            <person name="Wood J.M.D."/>
            <person name="Zagrodzka Z.B."/>
            <person name="Johannesson K."/>
            <person name="Butlin R.K."/>
            <person name="Leder E.H."/>
        </authorList>
    </citation>
    <scope>NUCLEOTIDE SEQUENCE [LARGE SCALE GENOMIC DNA]</scope>
    <source>
        <strain evidence="7">Snail1</strain>
        <tissue evidence="7">Muscle</tissue>
    </source>
</reference>
<proteinExistence type="predicted"/>
<feature type="transmembrane region" description="Helical" evidence="5">
    <location>
        <begin position="169"/>
        <end position="189"/>
    </location>
</feature>